<reference evidence="6 7" key="1">
    <citation type="submission" date="2018-04" db="EMBL/GenBank/DDBJ databases">
        <title>Denitrifier Microvirgula.</title>
        <authorList>
            <person name="Anderson E."/>
            <person name="Jang J."/>
            <person name="Ishii S."/>
        </authorList>
    </citation>
    <scope>NUCLEOTIDE SEQUENCE [LARGE SCALE GENOMIC DNA]</scope>
    <source>
        <strain evidence="6 7">BE2.4</strain>
    </source>
</reference>
<dbReference type="InterPro" id="IPR001789">
    <property type="entry name" value="Sig_transdc_resp-reg_receiver"/>
</dbReference>
<evidence type="ECO:0000313" key="7">
    <source>
        <dbReference type="Proteomes" id="UP000244173"/>
    </source>
</evidence>
<dbReference type="Gene3D" id="6.10.250.690">
    <property type="match status" value="1"/>
</dbReference>
<organism evidence="6 7">
    <name type="scientific">Microvirgula aerodenitrificans</name>
    <dbReference type="NCBI Taxonomy" id="57480"/>
    <lineage>
        <taxon>Bacteria</taxon>
        <taxon>Pseudomonadati</taxon>
        <taxon>Pseudomonadota</taxon>
        <taxon>Betaproteobacteria</taxon>
        <taxon>Neisseriales</taxon>
        <taxon>Aquaspirillaceae</taxon>
        <taxon>Microvirgula</taxon>
    </lineage>
</organism>
<dbReference type="SMART" id="SM00862">
    <property type="entry name" value="Trans_reg_C"/>
    <property type="match status" value="1"/>
</dbReference>
<evidence type="ECO:0000256" key="3">
    <source>
        <dbReference type="PROSITE-ProRule" id="PRU01091"/>
    </source>
</evidence>
<dbReference type="PROSITE" id="PS50110">
    <property type="entry name" value="RESPONSE_REGULATORY"/>
    <property type="match status" value="1"/>
</dbReference>
<evidence type="ECO:0000259" key="5">
    <source>
        <dbReference type="PROSITE" id="PS51755"/>
    </source>
</evidence>
<gene>
    <name evidence="6" type="ORF">DAI18_08420</name>
</gene>
<accession>A0A2S0P9W0</accession>
<protein>
    <submittedName>
        <fullName evidence="6">DNA-binding response regulator</fullName>
    </submittedName>
</protein>
<dbReference type="OrthoDB" id="165980at2"/>
<keyword evidence="7" id="KW-1185">Reference proteome</keyword>
<dbReference type="Proteomes" id="UP000244173">
    <property type="component" value="Chromosome"/>
</dbReference>
<dbReference type="InterPro" id="IPR001867">
    <property type="entry name" value="OmpR/PhoB-type_DNA-bd"/>
</dbReference>
<dbReference type="SUPFAM" id="SSF46894">
    <property type="entry name" value="C-terminal effector domain of the bipartite response regulators"/>
    <property type="match status" value="1"/>
</dbReference>
<dbReference type="KEGG" id="maer:DAI18_08420"/>
<evidence type="ECO:0000259" key="4">
    <source>
        <dbReference type="PROSITE" id="PS50110"/>
    </source>
</evidence>
<name>A0A2S0P9W0_9NEIS</name>
<dbReference type="RefSeq" id="WP_028499290.1">
    <property type="nucleotide sequence ID" value="NZ_CAURZP010000026.1"/>
</dbReference>
<dbReference type="GO" id="GO:0000976">
    <property type="term" value="F:transcription cis-regulatory region binding"/>
    <property type="evidence" value="ECO:0007669"/>
    <property type="project" value="TreeGrafter"/>
</dbReference>
<dbReference type="GO" id="GO:0032993">
    <property type="term" value="C:protein-DNA complex"/>
    <property type="evidence" value="ECO:0007669"/>
    <property type="project" value="TreeGrafter"/>
</dbReference>
<evidence type="ECO:0000256" key="2">
    <source>
        <dbReference type="PROSITE-ProRule" id="PRU00169"/>
    </source>
</evidence>
<dbReference type="Gene3D" id="3.40.50.2300">
    <property type="match status" value="1"/>
</dbReference>
<dbReference type="InterPro" id="IPR016032">
    <property type="entry name" value="Sig_transdc_resp-reg_C-effctor"/>
</dbReference>
<keyword evidence="1 3" id="KW-0238">DNA-binding</keyword>
<dbReference type="AlphaFoldDB" id="A0A2S0P9W0"/>
<proteinExistence type="predicted"/>
<dbReference type="SUPFAM" id="SSF52172">
    <property type="entry name" value="CheY-like"/>
    <property type="match status" value="1"/>
</dbReference>
<dbReference type="GO" id="GO:0005829">
    <property type="term" value="C:cytosol"/>
    <property type="evidence" value="ECO:0007669"/>
    <property type="project" value="TreeGrafter"/>
</dbReference>
<dbReference type="STRING" id="1122240.GCA_000620105_02229"/>
<dbReference type="Pfam" id="PF00486">
    <property type="entry name" value="Trans_reg_C"/>
    <property type="match status" value="1"/>
</dbReference>
<evidence type="ECO:0000313" key="6">
    <source>
        <dbReference type="EMBL" id="AVY94067.1"/>
    </source>
</evidence>
<dbReference type="Gene3D" id="1.10.10.10">
    <property type="entry name" value="Winged helix-like DNA-binding domain superfamily/Winged helix DNA-binding domain"/>
    <property type="match status" value="1"/>
</dbReference>
<dbReference type="CDD" id="cd00383">
    <property type="entry name" value="trans_reg_C"/>
    <property type="match status" value="1"/>
</dbReference>
<feature type="modified residue" description="4-aspartylphosphate" evidence="2">
    <location>
        <position position="53"/>
    </location>
</feature>
<keyword evidence="2" id="KW-0597">Phosphoprotein</keyword>
<dbReference type="InterPro" id="IPR036388">
    <property type="entry name" value="WH-like_DNA-bd_sf"/>
</dbReference>
<dbReference type="SMART" id="SM00448">
    <property type="entry name" value="REC"/>
    <property type="match status" value="1"/>
</dbReference>
<dbReference type="GO" id="GO:0000156">
    <property type="term" value="F:phosphorelay response regulator activity"/>
    <property type="evidence" value="ECO:0007669"/>
    <property type="project" value="TreeGrafter"/>
</dbReference>
<dbReference type="GO" id="GO:0006355">
    <property type="term" value="P:regulation of DNA-templated transcription"/>
    <property type="evidence" value="ECO:0007669"/>
    <property type="project" value="InterPro"/>
</dbReference>
<feature type="domain" description="Response regulatory" evidence="4">
    <location>
        <begin position="4"/>
        <end position="117"/>
    </location>
</feature>
<feature type="DNA-binding region" description="OmpR/PhoB-type" evidence="3">
    <location>
        <begin position="134"/>
        <end position="232"/>
    </location>
</feature>
<dbReference type="Pfam" id="PF00072">
    <property type="entry name" value="Response_reg"/>
    <property type="match status" value="1"/>
</dbReference>
<dbReference type="PROSITE" id="PS51755">
    <property type="entry name" value="OMPR_PHOB"/>
    <property type="match status" value="1"/>
</dbReference>
<dbReference type="InterPro" id="IPR039420">
    <property type="entry name" value="WalR-like"/>
</dbReference>
<sequence length="236" mass="25898">MPTKLLLVEDDAALAGLIADYLRQNGFLVDIEPRGDLAAATIHATPPDLVILDLMLPGMDGFAVCRSVRERYTGAILMLTARDDPIDQILGLELGADDYLTKPVDPRLLLARVRMLLRRVSPPAVAADPAPAGCDVLRFGELECNRRSRQVLLAGAPLPLSTAEFDLLWLLASRAGEVIGRESLLESLRDLGFDGEDRSLDARVSRLRKKLDERGDLDRIKTVRSQGYLFRPGDSA</sequence>
<dbReference type="InterPro" id="IPR011006">
    <property type="entry name" value="CheY-like_superfamily"/>
</dbReference>
<dbReference type="PANTHER" id="PTHR48111">
    <property type="entry name" value="REGULATOR OF RPOS"/>
    <property type="match status" value="1"/>
</dbReference>
<feature type="domain" description="OmpR/PhoB-type" evidence="5">
    <location>
        <begin position="134"/>
        <end position="232"/>
    </location>
</feature>
<dbReference type="EMBL" id="CP028519">
    <property type="protein sequence ID" value="AVY94067.1"/>
    <property type="molecule type" value="Genomic_DNA"/>
</dbReference>
<evidence type="ECO:0000256" key="1">
    <source>
        <dbReference type="ARBA" id="ARBA00023125"/>
    </source>
</evidence>
<dbReference type="PANTHER" id="PTHR48111:SF47">
    <property type="entry name" value="TRANSCRIPTIONAL REGULATORY PROTEIN RSTA"/>
    <property type="match status" value="1"/>
</dbReference>